<feature type="region of interest" description="Disordered" evidence="1">
    <location>
        <begin position="26"/>
        <end position="69"/>
    </location>
</feature>
<protein>
    <submittedName>
        <fullName evidence="2">Uncharacterized protein</fullName>
    </submittedName>
</protein>
<evidence type="ECO:0000313" key="2">
    <source>
        <dbReference type="EMBL" id="SUZ49765.1"/>
    </source>
</evidence>
<gene>
    <name evidence="2" type="ORF">METZ01_LOCUS2619</name>
</gene>
<feature type="compositionally biased region" description="Low complexity" evidence="1">
    <location>
        <begin position="44"/>
        <end position="68"/>
    </location>
</feature>
<feature type="compositionally biased region" description="Acidic residues" evidence="1">
    <location>
        <begin position="181"/>
        <end position="199"/>
    </location>
</feature>
<feature type="region of interest" description="Disordered" evidence="1">
    <location>
        <begin position="167"/>
        <end position="199"/>
    </location>
</feature>
<dbReference type="PROSITE" id="PS51257">
    <property type="entry name" value="PROKAR_LIPOPROTEIN"/>
    <property type="match status" value="1"/>
</dbReference>
<proteinExistence type="predicted"/>
<dbReference type="AlphaFoldDB" id="A0A381N5E4"/>
<sequence length="199" mass="21161">MNRLSFIWGIALVSLTLSALGCGGGSSNGDESTLSETTAEEAAVEAAEAAGEAAGEAAEAAGEAAEAPAESERPIFVAPIRGIAEVAYLTPDTEVIDGEVITRITIQNRATGAIAGLKVDEFWYDSDGNTVGGDSQRHRQPLLVGEVVTIELRMPRNSRMNRNQIQFSHANGEIKATNVDELPDPEEEEEEEEETESES</sequence>
<dbReference type="EMBL" id="UINC01000134">
    <property type="protein sequence ID" value="SUZ49765.1"/>
    <property type="molecule type" value="Genomic_DNA"/>
</dbReference>
<name>A0A381N5E4_9ZZZZ</name>
<accession>A0A381N5E4</accession>
<organism evidence="2">
    <name type="scientific">marine metagenome</name>
    <dbReference type="NCBI Taxonomy" id="408172"/>
    <lineage>
        <taxon>unclassified sequences</taxon>
        <taxon>metagenomes</taxon>
        <taxon>ecological metagenomes</taxon>
    </lineage>
</organism>
<evidence type="ECO:0000256" key="1">
    <source>
        <dbReference type="SAM" id="MobiDB-lite"/>
    </source>
</evidence>
<reference evidence="2" key="1">
    <citation type="submission" date="2018-05" db="EMBL/GenBank/DDBJ databases">
        <authorList>
            <person name="Lanie J.A."/>
            <person name="Ng W.-L."/>
            <person name="Kazmierczak K.M."/>
            <person name="Andrzejewski T.M."/>
            <person name="Davidsen T.M."/>
            <person name="Wayne K.J."/>
            <person name="Tettelin H."/>
            <person name="Glass J.I."/>
            <person name="Rusch D."/>
            <person name="Podicherti R."/>
            <person name="Tsui H.-C.T."/>
            <person name="Winkler M.E."/>
        </authorList>
    </citation>
    <scope>NUCLEOTIDE SEQUENCE</scope>
</reference>
<feature type="compositionally biased region" description="Polar residues" evidence="1">
    <location>
        <begin position="28"/>
        <end position="37"/>
    </location>
</feature>